<evidence type="ECO:0000256" key="1">
    <source>
        <dbReference type="SAM" id="MobiDB-lite"/>
    </source>
</evidence>
<feature type="domain" description="eCIS core" evidence="2">
    <location>
        <begin position="64"/>
        <end position="137"/>
    </location>
</feature>
<keyword evidence="4" id="KW-1185">Reference proteome</keyword>
<dbReference type="Pfam" id="PF13699">
    <property type="entry name" value="eCIS_core"/>
    <property type="match status" value="1"/>
</dbReference>
<evidence type="ECO:0000259" key="2">
    <source>
        <dbReference type="Pfam" id="PF13699"/>
    </source>
</evidence>
<dbReference type="KEGG" id="ncb:C0V82_13195"/>
<dbReference type="RefSeq" id="WP_102113418.1">
    <property type="nucleotide sequence ID" value="NZ_BMGN01000011.1"/>
</dbReference>
<feature type="compositionally biased region" description="Low complexity" evidence="1">
    <location>
        <begin position="191"/>
        <end position="203"/>
    </location>
</feature>
<dbReference type="EMBL" id="CP025611">
    <property type="protein sequence ID" value="AUN31860.1"/>
    <property type="molecule type" value="Genomic_DNA"/>
</dbReference>
<feature type="region of interest" description="Disordered" evidence="1">
    <location>
        <begin position="37"/>
        <end position="64"/>
    </location>
</feature>
<reference evidence="3 4" key="1">
    <citation type="submission" date="2017-12" db="EMBL/GenBank/DDBJ databases">
        <title>Genomes of bacteria within cyanobacterial aggregates.</title>
        <authorList>
            <person name="Cai H."/>
        </authorList>
    </citation>
    <scope>NUCLEOTIDE SEQUENCE [LARGE SCALE GENOMIC DNA]</scope>
    <source>
        <strain evidence="3 4">TH16</strain>
    </source>
</reference>
<accession>A0A2K9NFG3</accession>
<organism evidence="3 4">
    <name type="scientific">Niveispirillum cyanobacteriorum</name>
    <dbReference type="NCBI Taxonomy" id="1612173"/>
    <lineage>
        <taxon>Bacteria</taxon>
        <taxon>Pseudomonadati</taxon>
        <taxon>Pseudomonadota</taxon>
        <taxon>Alphaproteobacteria</taxon>
        <taxon>Rhodospirillales</taxon>
        <taxon>Azospirillaceae</taxon>
        <taxon>Niveispirillum</taxon>
    </lineage>
</organism>
<evidence type="ECO:0000313" key="4">
    <source>
        <dbReference type="Proteomes" id="UP000234752"/>
    </source>
</evidence>
<feature type="region of interest" description="Disordered" evidence="1">
    <location>
        <begin position="171"/>
        <end position="203"/>
    </location>
</feature>
<dbReference type="Proteomes" id="UP000234752">
    <property type="component" value="Chromosome eg_1"/>
</dbReference>
<protein>
    <recommendedName>
        <fullName evidence="2">eCIS core domain-containing protein</fullName>
    </recommendedName>
</protein>
<dbReference type="InterPro" id="IPR025295">
    <property type="entry name" value="eCIS_core_dom"/>
</dbReference>
<feature type="compositionally biased region" description="Low complexity" evidence="1">
    <location>
        <begin position="46"/>
        <end position="56"/>
    </location>
</feature>
<name>A0A2K9NFG3_9PROT</name>
<gene>
    <name evidence="3" type="ORF">C0V82_13195</name>
</gene>
<sequence>MAGTVIQGRFGAGGAKLPGTLGGLTAGGPGHVRVVMASGGHGSGHPGAQQLPPGLIRPGGGGRPLPERVRGQMESFFGTDFSDVRVHVGSEAASIGALAFTMGSSLYFAPGQYNPDSPQGLALLGHELTHVVQQRQGRVRNPFGSGIAVVQDLHLEAEADRMGARAANHRVSEAVQAKPAPGLVPRGAGVPRPAQPKAPKAPDAGGYRLIVGGYLHQEKGLPDGMAGHGFVAIEKPGGGRQSFGFSPAGFSNMDARRDLGKLTAGVPGRVHDDAAAFTKPGVRTRSYAISREQAEQAMGKVAEYRKGAQFSLARKQCSSFAMDVARAAGVDDFAGAKVKSPREWYRKI</sequence>
<evidence type="ECO:0000313" key="3">
    <source>
        <dbReference type="EMBL" id="AUN31860.1"/>
    </source>
</evidence>
<dbReference type="AlphaFoldDB" id="A0A2K9NFG3"/>
<dbReference type="OrthoDB" id="7387101at2"/>
<proteinExistence type="predicted"/>